<sequence>MAHDRGLESDEPPSPSLNRPVTPQEVRSHKQLPSYLAHPDACFQEPSKPEMPSFLTLPAELLHKIHKDSGLRQDDRAKLRLVCKEFLPYATEALAELSMRNGFLCLNPSANDFERLAALCSSQLGPYLTSVHFLHYPSFRSTKMEEAVYPRYSAIQNVKFGTRLYRDSTFVLKRLLLLTNHLKRFEFNPAAEHEDDTWSAHSYNFLEPEPAQQLTVGKDEERERASTILSSIKSDCLSEVILTGTILSYKPLLGLLTRYGSTIRKLSFHSCRLVSGTYVDLLQWMSTELPALEHLDLQYLHELKWRRSLSRYDFSKTMWEAPVTLDGKKDIDTYIASLQRGETSV</sequence>
<dbReference type="EMBL" id="KL584723">
    <property type="protein sequence ID" value="KEQ69143.1"/>
    <property type="molecule type" value="Genomic_DNA"/>
</dbReference>
<keyword evidence="3" id="KW-1185">Reference proteome</keyword>
<evidence type="ECO:0000256" key="1">
    <source>
        <dbReference type="SAM" id="MobiDB-lite"/>
    </source>
</evidence>
<dbReference type="OrthoDB" id="3933929at2759"/>
<evidence type="ECO:0000313" key="2">
    <source>
        <dbReference type="EMBL" id="KEQ69143.1"/>
    </source>
</evidence>
<evidence type="ECO:0000313" key="3">
    <source>
        <dbReference type="Proteomes" id="UP000027730"/>
    </source>
</evidence>
<dbReference type="HOGENOM" id="CLU_804052_0_0_1"/>
<reference evidence="2 3" key="1">
    <citation type="journal article" date="2014" name="BMC Genomics">
        <title>Genome sequencing of four Aureobasidium pullulans varieties: biotechnological potential, stress tolerance, and description of new species.</title>
        <authorList>
            <person name="Gostin Ar C."/>
            <person name="Ohm R.A."/>
            <person name="Kogej T."/>
            <person name="Sonjak S."/>
            <person name="Turk M."/>
            <person name="Zajc J."/>
            <person name="Zalar P."/>
            <person name="Grube M."/>
            <person name="Sun H."/>
            <person name="Han J."/>
            <person name="Sharma A."/>
            <person name="Chiniquy J."/>
            <person name="Ngan C.Y."/>
            <person name="Lipzen A."/>
            <person name="Barry K."/>
            <person name="Grigoriev I.V."/>
            <person name="Gunde-Cimerman N."/>
        </authorList>
    </citation>
    <scope>NUCLEOTIDE SEQUENCE [LARGE SCALE GENOMIC DNA]</scope>
    <source>
        <strain evidence="2 3">CBS 147.97</strain>
    </source>
</reference>
<dbReference type="RefSeq" id="XP_013423319.1">
    <property type="nucleotide sequence ID" value="XM_013567865.1"/>
</dbReference>
<accession>A0A074W8F8</accession>
<dbReference type="Proteomes" id="UP000027730">
    <property type="component" value="Unassembled WGS sequence"/>
</dbReference>
<name>A0A074W8F8_9PEZI</name>
<dbReference type="AlphaFoldDB" id="A0A074W8F8"/>
<feature type="region of interest" description="Disordered" evidence="1">
    <location>
        <begin position="1"/>
        <end position="30"/>
    </location>
</feature>
<organism evidence="2 3">
    <name type="scientific">Aureobasidium namibiae CBS 147.97</name>
    <dbReference type="NCBI Taxonomy" id="1043004"/>
    <lineage>
        <taxon>Eukaryota</taxon>
        <taxon>Fungi</taxon>
        <taxon>Dikarya</taxon>
        <taxon>Ascomycota</taxon>
        <taxon>Pezizomycotina</taxon>
        <taxon>Dothideomycetes</taxon>
        <taxon>Dothideomycetidae</taxon>
        <taxon>Dothideales</taxon>
        <taxon>Saccotheciaceae</taxon>
        <taxon>Aureobasidium</taxon>
    </lineage>
</organism>
<proteinExistence type="predicted"/>
<protein>
    <submittedName>
        <fullName evidence="2">Uncharacterized protein</fullName>
    </submittedName>
</protein>
<gene>
    <name evidence="2" type="ORF">M436DRAFT_67557</name>
</gene>
<dbReference type="GeneID" id="25414238"/>